<dbReference type="Proteomes" id="UP000019151">
    <property type="component" value="Chromosome"/>
</dbReference>
<evidence type="ECO:0000256" key="1">
    <source>
        <dbReference type="SAM" id="MobiDB-lite"/>
    </source>
</evidence>
<organism evidence="2 3">
    <name type="scientific">Gemmatirosa kalamazoonensis</name>
    <dbReference type="NCBI Taxonomy" id="861299"/>
    <lineage>
        <taxon>Bacteria</taxon>
        <taxon>Pseudomonadati</taxon>
        <taxon>Gemmatimonadota</taxon>
        <taxon>Gemmatimonadia</taxon>
        <taxon>Gemmatimonadales</taxon>
        <taxon>Gemmatimonadaceae</taxon>
        <taxon>Gemmatirosa</taxon>
    </lineage>
</organism>
<sequence length="298" mass="32095">MPTSRPRTVLADPADPETAEFAEPEEIEPDLPQADPELPDAAPRSLAELVERTLAAVADDALGRRVRLSLLTTVQTAAAEAGRVLPIEVHELRARVLRGALPWVGEGGVFVDAPDAGEDHALLDAVTHAVRTAQRPIDEGGGGYDGLFAPLHDDALDALLRRSTIAVRAAALGATTDCVVTPPLFGRYLAICSADATPDQRRVALRRGLAHVLCGHVGEHTPLPLPAPAPAQRTADVFALVDLIPFWQLHEWRRARLGWRATMREAARTAAALAPDWGAARASDAARRRVLLYRDRKI</sequence>
<evidence type="ECO:0000313" key="3">
    <source>
        <dbReference type="Proteomes" id="UP000019151"/>
    </source>
</evidence>
<dbReference type="InParanoid" id="W0RM26"/>
<evidence type="ECO:0000313" key="2">
    <source>
        <dbReference type="EMBL" id="AHG91801.1"/>
    </source>
</evidence>
<protein>
    <submittedName>
        <fullName evidence="2">Uncharacterized protein</fullName>
    </submittedName>
</protein>
<reference evidence="2 3" key="1">
    <citation type="journal article" date="2014" name="Genome Announc.">
        <title>Genome Sequence and Methylome of Soil Bacterium Gemmatirosa kalamazoonensis KBS708T, a Member of the Rarely Cultivated Gemmatimonadetes Phylum.</title>
        <authorList>
            <person name="Debruyn J.M."/>
            <person name="Radosevich M."/>
            <person name="Wommack K.E."/>
            <person name="Polson S.W."/>
            <person name="Hauser L.J."/>
            <person name="Fawaz M.N."/>
            <person name="Korlach J."/>
            <person name="Tsai Y.C."/>
        </authorList>
    </citation>
    <scope>NUCLEOTIDE SEQUENCE [LARGE SCALE GENOMIC DNA]</scope>
    <source>
        <strain evidence="2 3">KBS708</strain>
    </source>
</reference>
<dbReference type="RefSeq" id="WP_025413237.1">
    <property type="nucleotide sequence ID" value="NZ_CP007128.1"/>
</dbReference>
<dbReference type="HOGENOM" id="CLU_933036_0_0_0"/>
<dbReference type="AlphaFoldDB" id="W0RM26"/>
<feature type="region of interest" description="Disordered" evidence="1">
    <location>
        <begin position="1"/>
        <end position="40"/>
    </location>
</feature>
<feature type="compositionally biased region" description="Acidic residues" evidence="1">
    <location>
        <begin position="14"/>
        <end position="29"/>
    </location>
</feature>
<gene>
    <name evidence="2" type="ORF">J421_4264</name>
</gene>
<dbReference type="KEGG" id="gba:J421_4264"/>
<name>W0RM26_9BACT</name>
<keyword evidence="3" id="KW-1185">Reference proteome</keyword>
<accession>W0RM26</accession>
<proteinExistence type="predicted"/>
<dbReference type="EMBL" id="CP007128">
    <property type="protein sequence ID" value="AHG91801.1"/>
    <property type="molecule type" value="Genomic_DNA"/>
</dbReference>